<evidence type="ECO:0000313" key="3">
    <source>
        <dbReference type="EMBL" id="PSG90237.1"/>
    </source>
</evidence>
<name>A0A2T1NCU8_9FLAO</name>
<evidence type="ECO:0000256" key="1">
    <source>
        <dbReference type="SAM" id="SignalP"/>
    </source>
</evidence>
<feature type="signal peptide" evidence="1">
    <location>
        <begin position="1"/>
        <end position="20"/>
    </location>
</feature>
<keyword evidence="1" id="KW-0732">Signal</keyword>
<evidence type="ECO:0000313" key="4">
    <source>
        <dbReference type="Proteomes" id="UP000238426"/>
    </source>
</evidence>
<reference evidence="3 4" key="1">
    <citation type="submission" date="2018-03" db="EMBL/GenBank/DDBJ databases">
        <title>Mesoflavibacter sp. HG37 and Mesoflavibacter sp. HG96 sp.nov., two marine bacteria isolated from seawater of Western Pacific Ocean.</title>
        <authorList>
            <person name="Cheng H."/>
            <person name="Wu Y.-H."/>
            <person name="Guo L.-L."/>
            <person name="Xu X.-W."/>
        </authorList>
    </citation>
    <scope>NUCLEOTIDE SEQUENCE [LARGE SCALE GENOMIC DNA]</scope>
    <source>
        <strain evidence="3 4">KCTC 32269</strain>
    </source>
</reference>
<dbReference type="RefSeq" id="WP_106462377.1">
    <property type="nucleotide sequence ID" value="NZ_PXOQ01000007.1"/>
</dbReference>
<comment type="caution">
    <text evidence="3">The sequence shown here is derived from an EMBL/GenBank/DDBJ whole genome shotgun (WGS) entry which is preliminary data.</text>
</comment>
<evidence type="ECO:0000259" key="2">
    <source>
        <dbReference type="Pfam" id="PF09832"/>
    </source>
</evidence>
<proteinExistence type="predicted"/>
<protein>
    <submittedName>
        <fullName evidence="3">DUF2059 domain-containing protein</fullName>
    </submittedName>
</protein>
<dbReference type="Proteomes" id="UP000238426">
    <property type="component" value="Unassembled WGS sequence"/>
</dbReference>
<keyword evidence="4" id="KW-1185">Reference proteome</keyword>
<dbReference type="InterPro" id="IPR018637">
    <property type="entry name" value="DUF2059"/>
</dbReference>
<dbReference type="AlphaFoldDB" id="A0A2T1NCU8"/>
<dbReference type="Pfam" id="PF09832">
    <property type="entry name" value="DUF2059"/>
    <property type="match status" value="1"/>
</dbReference>
<gene>
    <name evidence="3" type="ORF">C7H52_02865</name>
</gene>
<dbReference type="OrthoDB" id="1143459at2"/>
<organism evidence="3 4">
    <name type="scientific">Aurantibacter aestuarii</name>
    <dbReference type="NCBI Taxonomy" id="1266046"/>
    <lineage>
        <taxon>Bacteria</taxon>
        <taxon>Pseudomonadati</taxon>
        <taxon>Bacteroidota</taxon>
        <taxon>Flavobacteriia</taxon>
        <taxon>Flavobacteriales</taxon>
        <taxon>Flavobacteriaceae</taxon>
        <taxon>Aurantibacter</taxon>
    </lineage>
</organism>
<sequence>MNKIIYVLAIALATSLSTFAQSENSDFKNQTIEFIKITGSRDLFDGAIEQIGASVPEENKAAYRKEANATLDQLYSDLADIYMEEFTAQEINELVKFYKSDLGKKVASKQGLLAQKGMMLGQNWGMGLGKIAEKHSK</sequence>
<accession>A0A2T1NCU8</accession>
<feature type="chain" id="PRO_5015504873" evidence="1">
    <location>
        <begin position="21"/>
        <end position="137"/>
    </location>
</feature>
<feature type="domain" description="DUF2059" evidence="2">
    <location>
        <begin position="74"/>
        <end position="128"/>
    </location>
</feature>
<dbReference type="EMBL" id="PXOQ01000007">
    <property type="protein sequence ID" value="PSG90237.1"/>
    <property type="molecule type" value="Genomic_DNA"/>
</dbReference>